<keyword evidence="1" id="KW-0472">Membrane</keyword>
<dbReference type="EMBL" id="BONY01000032">
    <property type="protein sequence ID" value="GIH06988.1"/>
    <property type="molecule type" value="Genomic_DNA"/>
</dbReference>
<organism evidence="3 4">
    <name type="scientific">Rhizocola hellebori</name>
    <dbReference type="NCBI Taxonomy" id="1392758"/>
    <lineage>
        <taxon>Bacteria</taxon>
        <taxon>Bacillati</taxon>
        <taxon>Actinomycetota</taxon>
        <taxon>Actinomycetes</taxon>
        <taxon>Micromonosporales</taxon>
        <taxon>Micromonosporaceae</taxon>
        <taxon>Rhizocola</taxon>
    </lineage>
</organism>
<dbReference type="InterPro" id="IPR027383">
    <property type="entry name" value="Znf_put"/>
</dbReference>
<protein>
    <submittedName>
        <fullName evidence="3">Membrane protein</fullName>
    </submittedName>
</protein>
<sequence length="213" mass="22250">MPSSSDYPRMTQSCEEMRTALSARLDAEDTGLTQATLLDDHLAGCADCRAWQAAAEQVTLIIRQPMGVPDLTAPILAAVAQQRQADFAGRKRILQIALGLSAVVQLALAIPGLLVAGVDLHTSREAASFDIALAVGFALAAWWPERARAFVPVAFVLAGCLTLTSAFDIAAGATLVAHEISHVAALAQAGLLLALSRRVSSGRASAPRQVTVA</sequence>
<feature type="domain" description="Putative zinc-finger" evidence="2">
    <location>
        <begin position="14"/>
        <end position="49"/>
    </location>
</feature>
<feature type="transmembrane region" description="Helical" evidence="1">
    <location>
        <begin position="150"/>
        <end position="170"/>
    </location>
</feature>
<dbReference type="Pfam" id="PF13490">
    <property type="entry name" value="zf-HC2"/>
    <property type="match status" value="1"/>
</dbReference>
<comment type="caution">
    <text evidence="3">The sequence shown here is derived from an EMBL/GenBank/DDBJ whole genome shotgun (WGS) entry which is preliminary data.</text>
</comment>
<gene>
    <name evidence="3" type="ORF">Rhe02_50550</name>
</gene>
<proteinExistence type="predicted"/>
<accession>A0A8J3VIJ2</accession>
<name>A0A8J3VIJ2_9ACTN</name>
<evidence type="ECO:0000259" key="2">
    <source>
        <dbReference type="Pfam" id="PF13490"/>
    </source>
</evidence>
<evidence type="ECO:0000313" key="3">
    <source>
        <dbReference type="EMBL" id="GIH06988.1"/>
    </source>
</evidence>
<keyword evidence="1" id="KW-0812">Transmembrane</keyword>
<keyword evidence="1" id="KW-1133">Transmembrane helix</keyword>
<dbReference type="AlphaFoldDB" id="A0A8J3VIJ2"/>
<feature type="transmembrane region" description="Helical" evidence="1">
    <location>
        <begin position="93"/>
        <end position="114"/>
    </location>
</feature>
<evidence type="ECO:0000313" key="4">
    <source>
        <dbReference type="Proteomes" id="UP000612899"/>
    </source>
</evidence>
<reference evidence="3" key="1">
    <citation type="submission" date="2021-01" db="EMBL/GenBank/DDBJ databases">
        <title>Whole genome shotgun sequence of Rhizocola hellebori NBRC 109834.</title>
        <authorList>
            <person name="Komaki H."/>
            <person name="Tamura T."/>
        </authorList>
    </citation>
    <scope>NUCLEOTIDE SEQUENCE</scope>
    <source>
        <strain evidence="3">NBRC 109834</strain>
    </source>
</reference>
<evidence type="ECO:0000256" key="1">
    <source>
        <dbReference type="SAM" id="Phobius"/>
    </source>
</evidence>
<feature type="transmembrane region" description="Helical" evidence="1">
    <location>
        <begin position="126"/>
        <end position="143"/>
    </location>
</feature>
<dbReference type="Proteomes" id="UP000612899">
    <property type="component" value="Unassembled WGS sequence"/>
</dbReference>
<keyword evidence="4" id="KW-1185">Reference proteome</keyword>